<accession>A0A7M5UMX8</accession>
<reference evidence="2" key="1">
    <citation type="submission" date="2021-01" db="UniProtKB">
        <authorList>
            <consortium name="EnsemblMetazoa"/>
        </authorList>
    </citation>
    <scope>IDENTIFICATION</scope>
</reference>
<name>A0A7M5UMX8_9CNID</name>
<dbReference type="EnsemblMetazoa" id="CLYHEMT001766.4">
    <property type="protein sequence ID" value="CLYHEMP001766.4"/>
    <property type="gene ID" value="CLYHEMG001766"/>
</dbReference>
<feature type="region of interest" description="Disordered" evidence="1">
    <location>
        <begin position="30"/>
        <end position="86"/>
    </location>
</feature>
<proteinExistence type="predicted"/>
<feature type="compositionally biased region" description="Basic and acidic residues" evidence="1">
    <location>
        <begin position="40"/>
        <end position="64"/>
    </location>
</feature>
<dbReference type="AlphaFoldDB" id="A0A7M5UMX8"/>
<sequence length="165" mass="18767">MLKKTKEVLTGCWGHTTQTALSIDFQICQASSESDGEEESTPKKSKAAERIPEDKDDTKIENKQKKEKQQKKPMAASSAVKQQKKEIQKSAAKAHIDFAKEVLQIAGEKFSQETINKQKTMKKQIMIIFHIRTMKTLSLQPQDPHLLALRLYPHKKMFVTAVQSD</sequence>
<evidence type="ECO:0000313" key="3">
    <source>
        <dbReference type="Proteomes" id="UP000594262"/>
    </source>
</evidence>
<protein>
    <submittedName>
        <fullName evidence="2">Uncharacterized protein</fullName>
    </submittedName>
</protein>
<evidence type="ECO:0000313" key="2">
    <source>
        <dbReference type="EnsemblMetazoa" id="CLYHEMP001766.4"/>
    </source>
</evidence>
<dbReference type="Proteomes" id="UP000594262">
    <property type="component" value="Unplaced"/>
</dbReference>
<organism evidence="2 3">
    <name type="scientific">Clytia hemisphaerica</name>
    <dbReference type="NCBI Taxonomy" id="252671"/>
    <lineage>
        <taxon>Eukaryota</taxon>
        <taxon>Metazoa</taxon>
        <taxon>Cnidaria</taxon>
        <taxon>Hydrozoa</taxon>
        <taxon>Hydroidolina</taxon>
        <taxon>Leptothecata</taxon>
        <taxon>Obeliida</taxon>
        <taxon>Clytiidae</taxon>
        <taxon>Clytia</taxon>
    </lineage>
</organism>
<keyword evidence="3" id="KW-1185">Reference proteome</keyword>
<evidence type="ECO:0000256" key="1">
    <source>
        <dbReference type="SAM" id="MobiDB-lite"/>
    </source>
</evidence>